<reference evidence="4" key="1">
    <citation type="submission" date="2021-01" db="EMBL/GenBank/DDBJ databases">
        <authorList>
            <consortium name="Genoscope - CEA"/>
            <person name="William W."/>
        </authorList>
    </citation>
    <scope>NUCLEOTIDE SEQUENCE</scope>
</reference>
<dbReference type="Proteomes" id="UP000689195">
    <property type="component" value="Unassembled WGS sequence"/>
</dbReference>
<name>A0A8S1RVD7_9CILI</name>
<feature type="coiled-coil region" evidence="3">
    <location>
        <begin position="414"/>
        <end position="473"/>
    </location>
</feature>
<feature type="coiled-coil region" evidence="3">
    <location>
        <begin position="194"/>
        <end position="278"/>
    </location>
</feature>
<dbReference type="PANTHER" id="PTHR18849">
    <property type="entry name" value="LEUCINE RICH REPEAT PROTEIN"/>
    <property type="match status" value="1"/>
</dbReference>
<dbReference type="InterPro" id="IPR001611">
    <property type="entry name" value="Leu-rich_rpt"/>
</dbReference>
<feature type="coiled-coil region" evidence="3">
    <location>
        <begin position="499"/>
        <end position="813"/>
    </location>
</feature>
<evidence type="ECO:0000256" key="1">
    <source>
        <dbReference type="ARBA" id="ARBA00022614"/>
    </source>
</evidence>
<evidence type="ECO:0000256" key="2">
    <source>
        <dbReference type="ARBA" id="ARBA00022737"/>
    </source>
</evidence>
<evidence type="ECO:0000313" key="4">
    <source>
        <dbReference type="EMBL" id="CAD8131946.1"/>
    </source>
</evidence>
<keyword evidence="1" id="KW-0433">Leucine-rich repeat</keyword>
<organism evidence="4 5">
    <name type="scientific">Paramecium pentaurelia</name>
    <dbReference type="NCBI Taxonomy" id="43138"/>
    <lineage>
        <taxon>Eukaryota</taxon>
        <taxon>Sar</taxon>
        <taxon>Alveolata</taxon>
        <taxon>Ciliophora</taxon>
        <taxon>Intramacronucleata</taxon>
        <taxon>Oligohymenophorea</taxon>
        <taxon>Peniculida</taxon>
        <taxon>Parameciidae</taxon>
        <taxon>Paramecium</taxon>
    </lineage>
</organism>
<keyword evidence="3" id="KW-0175">Coiled coil</keyword>
<dbReference type="EMBL" id="CAJJDO010000001">
    <property type="protein sequence ID" value="CAD8131946.1"/>
    <property type="molecule type" value="Genomic_DNA"/>
</dbReference>
<gene>
    <name evidence="4" type="ORF">PPENT_87.1.T0010365</name>
</gene>
<dbReference type="PANTHER" id="PTHR18849:SF0">
    <property type="entry name" value="CILIA- AND FLAGELLA-ASSOCIATED PROTEIN 410-RELATED"/>
    <property type="match status" value="1"/>
</dbReference>
<comment type="caution">
    <text evidence="4">The sequence shown here is derived from an EMBL/GenBank/DDBJ whole genome shotgun (WGS) entry which is preliminary data.</text>
</comment>
<dbReference type="PROSITE" id="PS51450">
    <property type="entry name" value="LRR"/>
    <property type="match status" value="3"/>
</dbReference>
<dbReference type="AlphaFoldDB" id="A0A8S1RVD7"/>
<accession>A0A8S1RVD7</accession>
<dbReference type="SMART" id="SM00365">
    <property type="entry name" value="LRR_SD22"/>
    <property type="match status" value="4"/>
</dbReference>
<sequence length="981" mass="115571">MFASQIKITDQLIRNQGEEPAKTTKLSLRSMKLTKIENLDQLVLLQELNLSHNNITKIENLRLPALKELNLSDNFIKSMHGLEYLPSLINLNLNGNQITEINLTNHTLETLKLSRNQIKDPLQLLNLKPLLNLKILSISDNPFCRTFSYIEYLCFLTPTLQVLDNKVISNQHEIARQLYGEPIPSDHQQLLQNIRLVQLKKQEIDTEIAQIENKMQRATNLLQTYQNDSDSEDETDRQLTNKAFLSLKSQLEEHYQVRQETDDALKELKQQLESYKLQPKEKLPTEQLNRINSLFVRLQAVLQTDLTQCQRTLFEMALQGSIEQVLQSIVDLLETVLERIPLLPQESVLEEVAAQVHDQIQELYSRVSTNSLNSIGIQDKPIESSIVLLKKLFRRAEKKYKKIDEFNVIKAQFIKDFEIETQQLAEKWKDYENKKAQLLQEKETISKELEEQFEQIMQQKEELKIQHQQVEVQFTKSNEDFKIFRAKQNEARKCLTDEITRLGRQQEQLCEEVQELQSEMERLKDTNAEKEESIRLLNEEIEMLQQRIQDQYQVSFQIREDQQRALNNIEYLNSQKELLSKDIEELQFEHSKKEQDTMDLQIKYQNEHNKMKQLLEELDTCHSKLKNSEQLCREADRVLKQLNNAIADKEQEMQKYDKIMQESNIEKEKIKQTKNENLQIKKESQKLRTELDNLEYQIQVSQDNLLKGKKNLQQVTQLTIEKEQELLQIEKQLINTEKQIQDQMKQKDILGNDFDILQKELKKLNIEKAKLQQQVDDATIDLQSIKQEYQIQQSNLQSLNKQIEQKVTELSTQTHYQMHQGQEQIINFQFQLQKLQDGIEMKGQEFKLLVDQIDQLQQKRDHLIQSVQQLQSSVLQEEQNTNTNQKPYIVHDEESLHSQSYDKLKPDWLKPAKNSAIKSQTNFGLLSDLSKKFQPRSANQSILRKSPLGKDQSVQSVIQNLEELNQNLDRMYMESLERFES</sequence>
<dbReference type="OrthoDB" id="301648at2759"/>
<evidence type="ECO:0000313" key="5">
    <source>
        <dbReference type="Proteomes" id="UP000689195"/>
    </source>
</evidence>
<dbReference type="Pfam" id="PF14580">
    <property type="entry name" value="LRR_9"/>
    <property type="match status" value="1"/>
</dbReference>
<keyword evidence="2" id="KW-0677">Repeat</keyword>
<evidence type="ECO:0000256" key="3">
    <source>
        <dbReference type="SAM" id="Coils"/>
    </source>
</evidence>
<protein>
    <submittedName>
        <fullName evidence="4">Uncharacterized protein</fullName>
    </submittedName>
</protein>
<keyword evidence="5" id="KW-1185">Reference proteome</keyword>
<proteinExistence type="predicted"/>